<name>A0A174ZXS6_9FIRM</name>
<keyword evidence="5" id="KW-0862">Zinc</keyword>
<dbReference type="InterPro" id="IPR000755">
    <property type="entry name" value="A_A_dipeptidase"/>
</dbReference>
<dbReference type="PROSITE" id="PS51257">
    <property type="entry name" value="PROKAR_LIPOPROTEIN"/>
    <property type="match status" value="1"/>
</dbReference>
<proteinExistence type="inferred from homology"/>
<dbReference type="PANTHER" id="PTHR43126:SF1">
    <property type="entry name" value="D-ALANYL-D-ALANINE DIPEPTIDASE"/>
    <property type="match status" value="1"/>
</dbReference>
<evidence type="ECO:0000256" key="5">
    <source>
        <dbReference type="ARBA" id="ARBA00022833"/>
    </source>
</evidence>
<evidence type="ECO:0000256" key="8">
    <source>
        <dbReference type="ARBA" id="ARBA00023316"/>
    </source>
</evidence>
<evidence type="ECO:0000256" key="2">
    <source>
        <dbReference type="ARBA" id="ARBA00022670"/>
    </source>
</evidence>
<dbReference type="Proteomes" id="UP000095780">
    <property type="component" value="Unassembled WGS sequence"/>
</dbReference>
<evidence type="ECO:0000313" key="10">
    <source>
        <dbReference type="EMBL" id="CUQ88621.1"/>
    </source>
</evidence>
<reference evidence="10 11" key="1">
    <citation type="submission" date="2015-09" db="EMBL/GenBank/DDBJ databases">
        <authorList>
            <consortium name="Pathogen Informatics"/>
        </authorList>
    </citation>
    <scope>NUCLEOTIDE SEQUENCE [LARGE SCALE GENOMIC DNA]</scope>
    <source>
        <strain evidence="10 11">2789STDY5834878</strain>
    </source>
</reference>
<dbReference type="Pfam" id="PF01427">
    <property type="entry name" value="Peptidase_M15"/>
    <property type="match status" value="1"/>
</dbReference>
<evidence type="ECO:0000256" key="9">
    <source>
        <dbReference type="HAMAP-Rule" id="MF_01924"/>
    </source>
</evidence>
<comment type="similarity">
    <text evidence="9">Belongs to the peptidase M15D family.</text>
</comment>
<keyword evidence="7 9" id="KW-0482">Metalloprotease</keyword>
<keyword evidence="6 9" id="KW-0224">Dipeptidase</keyword>
<accession>A0A174ZXS6</accession>
<dbReference type="GO" id="GO:0008237">
    <property type="term" value="F:metallopeptidase activity"/>
    <property type="evidence" value="ECO:0007669"/>
    <property type="project" value="UniProtKB-KW"/>
</dbReference>
<dbReference type="RefSeq" id="WP_207642273.1">
    <property type="nucleotide sequence ID" value="NZ_CABIXW010000006.1"/>
</dbReference>
<dbReference type="AlphaFoldDB" id="A0A174ZXS6"/>
<evidence type="ECO:0000256" key="1">
    <source>
        <dbReference type="ARBA" id="ARBA00001362"/>
    </source>
</evidence>
<dbReference type="GO" id="GO:0046872">
    <property type="term" value="F:metal ion binding"/>
    <property type="evidence" value="ECO:0007669"/>
    <property type="project" value="UniProtKB-KW"/>
</dbReference>
<dbReference type="Gene3D" id="3.30.1380.10">
    <property type="match status" value="1"/>
</dbReference>
<protein>
    <recommendedName>
        <fullName evidence="9">D-alanyl-D-alanine dipeptidase</fullName>
        <shortName evidence="9">D-Ala-D-Ala dipeptidase</shortName>
        <ecNumber evidence="9">3.4.13.22</ecNumber>
    </recommendedName>
</protein>
<feature type="site" description="Transition state stabilizer" evidence="9">
    <location>
        <position position="134"/>
    </location>
</feature>
<evidence type="ECO:0000256" key="4">
    <source>
        <dbReference type="ARBA" id="ARBA00022801"/>
    </source>
</evidence>
<dbReference type="PANTHER" id="PTHR43126">
    <property type="entry name" value="D-ALANYL-D-ALANINE DIPEPTIDASE"/>
    <property type="match status" value="1"/>
</dbReference>
<comment type="catalytic activity">
    <reaction evidence="1 9">
        <text>D-alanyl-D-alanine + H2O = 2 D-alanine</text>
        <dbReference type="Rhea" id="RHEA:20661"/>
        <dbReference type="ChEBI" id="CHEBI:15377"/>
        <dbReference type="ChEBI" id="CHEBI:57416"/>
        <dbReference type="ChEBI" id="CHEBI:57822"/>
        <dbReference type="EC" id="3.4.13.22"/>
    </reaction>
</comment>
<dbReference type="GO" id="GO:0160237">
    <property type="term" value="F:D-Ala-D-Ala dipeptidase activity"/>
    <property type="evidence" value="ECO:0007669"/>
    <property type="project" value="UniProtKB-EC"/>
</dbReference>
<comment type="caution">
    <text evidence="9">Lacks conserved residue(s) required for the propagation of feature annotation.</text>
</comment>
<dbReference type="HAMAP" id="MF_01924">
    <property type="entry name" value="A_A_dipeptidase"/>
    <property type="match status" value="1"/>
</dbReference>
<organism evidence="10 11">
    <name type="scientific">Lachnospira eligens</name>
    <dbReference type="NCBI Taxonomy" id="39485"/>
    <lineage>
        <taxon>Bacteria</taxon>
        <taxon>Bacillati</taxon>
        <taxon>Bacillota</taxon>
        <taxon>Clostridia</taxon>
        <taxon>Lachnospirales</taxon>
        <taxon>Lachnospiraceae</taxon>
        <taxon>Lachnospira</taxon>
    </lineage>
</organism>
<sequence>MNSRLIKTFAVIVIIAAGMTACGQKKNVTTDDVSEKETANIQETAAQEVTAQKIITQEITTEKEPEDDEYVLVKKYIPDIYVELRYATENNFTGVKIYDFTEAYLRYGTVKKLAQVQKELKQQGYSLKIWDAYRPFEAQQKLWEVYPDPNYVANPANGMKKHNLGGTVDITMVAADGSVISMPTEFDDFSLKADRNYSDIEDEEAVKNVMILQNAMENNGFTGYQGEWWDYSDTVEYEAVDFEP</sequence>
<keyword evidence="2 9" id="KW-0645">Protease</keyword>
<dbReference type="InterPro" id="IPR009045">
    <property type="entry name" value="Zn_M74/Hedgehog-like"/>
</dbReference>
<dbReference type="GO" id="GO:0006508">
    <property type="term" value="P:proteolysis"/>
    <property type="evidence" value="ECO:0007669"/>
    <property type="project" value="UniProtKB-KW"/>
</dbReference>
<keyword evidence="4 9" id="KW-0378">Hydrolase</keyword>
<gene>
    <name evidence="10" type="primary">ddpX</name>
    <name evidence="10" type="ORF">ERS852492_02302</name>
</gene>
<evidence type="ECO:0000256" key="3">
    <source>
        <dbReference type="ARBA" id="ARBA00022723"/>
    </source>
</evidence>
<dbReference type="SUPFAM" id="SSF55166">
    <property type="entry name" value="Hedgehog/DD-peptidase"/>
    <property type="match status" value="1"/>
</dbReference>
<evidence type="ECO:0000256" key="7">
    <source>
        <dbReference type="ARBA" id="ARBA00023049"/>
    </source>
</evidence>
<comment type="function">
    <text evidence="9">Catalyzes hydrolysis of the D-alanyl-D-alanine dipeptide.</text>
</comment>
<keyword evidence="8" id="KW-0961">Cell wall biogenesis/degradation</keyword>
<keyword evidence="3" id="KW-0479">Metal-binding</keyword>
<dbReference type="EC" id="3.4.13.22" evidence="9"/>
<evidence type="ECO:0000313" key="11">
    <source>
        <dbReference type="Proteomes" id="UP000095780"/>
    </source>
</evidence>
<dbReference type="CDD" id="cd14840">
    <property type="entry name" value="D-Ala-D-Ala_dipeptidase_Aad"/>
    <property type="match status" value="1"/>
</dbReference>
<dbReference type="GO" id="GO:0071555">
    <property type="term" value="P:cell wall organization"/>
    <property type="evidence" value="ECO:0007669"/>
    <property type="project" value="UniProtKB-KW"/>
</dbReference>
<evidence type="ECO:0000256" key="6">
    <source>
        <dbReference type="ARBA" id="ARBA00022997"/>
    </source>
</evidence>
<feature type="active site" description="Proton donor/acceptor" evidence="9">
    <location>
        <position position="227"/>
    </location>
</feature>
<dbReference type="EMBL" id="CZBV01000006">
    <property type="protein sequence ID" value="CUQ88621.1"/>
    <property type="molecule type" value="Genomic_DNA"/>
</dbReference>